<evidence type="ECO:0000313" key="2">
    <source>
        <dbReference type="EMBL" id="AFL95164.1"/>
    </source>
</evidence>
<feature type="transmembrane region" description="Helical" evidence="1">
    <location>
        <begin position="139"/>
        <end position="158"/>
    </location>
</feature>
<dbReference type="OrthoDB" id="102467at2157"/>
<dbReference type="RefSeq" id="WP_014788799.1">
    <property type="nucleotide sequence ID" value="NC_018015.1"/>
</dbReference>
<dbReference type="KEGG" id="thm:CL1_0961"/>
<dbReference type="EMBL" id="CP003651">
    <property type="protein sequence ID" value="AFL95164.1"/>
    <property type="molecule type" value="Genomic_DNA"/>
</dbReference>
<feature type="transmembrane region" description="Helical" evidence="1">
    <location>
        <begin position="7"/>
        <end position="24"/>
    </location>
</feature>
<accession>I3ZTY0</accession>
<protein>
    <submittedName>
        <fullName evidence="2">Uncharacterized protein</fullName>
    </submittedName>
</protein>
<organism evidence="2 3">
    <name type="scientific">Thermococcus cleftensis (strain DSM 27260 / KACC 17922 / CL1)</name>
    <dbReference type="NCBI Taxonomy" id="163003"/>
    <lineage>
        <taxon>Archaea</taxon>
        <taxon>Methanobacteriati</taxon>
        <taxon>Methanobacteriota</taxon>
        <taxon>Thermococci</taxon>
        <taxon>Thermococcales</taxon>
        <taxon>Thermococcaceae</taxon>
        <taxon>Thermococcus</taxon>
    </lineage>
</organism>
<name>I3ZTY0_THECF</name>
<dbReference type="HOGENOM" id="CLU_1567251_0_0_2"/>
<keyword evidence="1" id="KW-0812">Transmembrane</keyword>
<proteinExistence type="predicted"/>
<dbReference type="STRING" id="163003.CL1_0961"/>
<feature type="transmembrane region" description="Helical" evidence="1">
    <location>
        <begin position="30"/>
        <end position="51"/>
    </location>
</feature>
<keyword evidence="1" id="KW-0472">Membrane</keyword>
<evidence type="ECO:0000313" key="3">
    <source>
        <dbReference type="Proteomes" id="UP000006064"/>
    </source>
</evidence>
<feature type="transmembrane region" description="Helical" evidence="1">
    <location>
        <begin position="63"/>
        <end position="94"/>
    </location>
</feature>
<keyword evidence="1" id="KW-1133">Transmembrane helix</keyword>
<reference evidence="2 3" key="1">
    <citation type="journal article" date="2012" name="J. Bacteriol.">
        <title>Complete Genome Sequence of the Hyperthermophilic Archaeon Thermococcus sp. Strain CL1, Isolated from a Paralvinella sp. Polychaete Worm Collected from a Hydrothermal Vent.</title>
        <authorList>
            <person name="Jung J.H."/>
            <person name="Holden J.F."/>
            <person name="Seo D.H."/>
            <person name="Park K.H."/>
            <person name="Shin H."/>
            <person name="Ryu S."/>
            <person name="Lee J.H."/>
            <person name="Park C.S."/>
        </authorList>
    </citation>
    <scope>NUCLEOTIDE SEQUENCE [LARGE SCALE GENOMIC DNA]</scope>
    <source>
        <strain evidence="3">DSM 27260 / KACC 17922 / CL1</strain>
    </source>
</reference>
<evidence type="ECO:0000256" key="1">
    <source>
        <dbReference type="SAM" id="Phobius"/>
    </source>
</evidence>
<keyword evidence="3" id="KW-1185">Reference proteome</keyword>
<dbReference type="AlphaFoldDB" id="I3ZTY0"/>
<dbReference type="Proteomes" id="UP000006064">
    <property type="component" value="Chromosome"/>
</dbReference>
<sequence>MREVIRYVPTLIGILSLIFLFSTGDNYSETAYPLLQLNLYLTAAVLVLPWFEDVEFKFETKVFMPSWLSVAAVIAGMESLGGFAAILWLLWLFLPLFKIDSVLTFLNEVAEDLKLKEHPAKTLLITAIPPLLIAGWYHVIYGIHTLVLAAVYTIYVIFTEFKRSETSWTK</sequence>
<dbReference type="GeneID" id="13038660"/>
<gene>
    <name evidence="2" type="ORF">CL1_0961</name>
</gene>